<keyword evidence="2" id="KW-0645">Protease</keyword>
<accession>A0AAE3XPK2</accession>
<evidence type="ECO:0000256" key="3">
    <source>
        <dbReference type="ARBA" id="ARBA00022801"/>
    </source>
</evidence>
<keyword evidence="8" id="KW-1185">Reference proteome</keyword>
<dbReference type="InterPro" id="IPR038765">
    <property type="entry name" value="Papain-like_cys_pep_sf"/>
</dbReference>
<feature type="domain" description="SH3b" evidence="5">
    <location>
        <begin position="2"/>
        <end position="68"/>
    </location>
</feature>
<protein>
    <submittedName>
        <fullName evidence="7">Cell wall-associated NlpC family hydrolase</fullName>
    </submittedName>
</protein>
<dbReference type="PANTHER" id="PTHR47053:SF1">
    <property type="entry name" value="MUREIN DD-ENDOPEPTIDASE MEPH-RELATED"/>
    <property type="match status" value="1"/>
</dbReference>
<evidence type="ECO:0000256" key="2">
    <source>
        <dbReference type="ARBA" id="ARBA00022670"/>
    </source>
</evidence>
<evidence type="ECO:0000259" key="6">
    <source>
        <dbReference type="PROSITE" id="PS51935"/>
    </source>
</evidence>
<sequence>MDILGKITLLAVPLRAEPRDSSEMVSQLIYGETYRVNEESSNKKWLKITVDHDGYEGWLDTKQHSPSATSTPELSKRILEGGVAFHKKAGRNIFLPEGSVVSTEDFDWKYFNGSFSAGFQHFLTSEIGSFLETFLGSPYLWGGRTRFGVDCSGFTQVVLSMCGISLLRDASQQYTQGEDIEFGQQKFGDLAFFKNSEEKITHVGICDENGEIIHASGMVRKDKLTSEGILITDEKRLSHVLAGIRRVL</sequence>
<dbReference type="Pfam" id="PF00877">
    <property type="entry name" value="NLPC_P60"/>
    <property type="match status" value="1"/>
</dbReference>
<dbReference type="SUPFAM" id="SSF54001">
    <property type="entry name" value="Cysteine proteinases"/>
    <property type="match status" value="1"/>
</dbReference>
<name>A0AAE3XPK2_9BACT</name>
<dbReference type="Gene3D" id="3.90.1720.10">
    <property type="entry name" value="endopeptidase domain like (from Nostoc punctiforme)"/>
    <property type="match status" value="1"/>
</dbReference>
<evidence type="ECO:0000313" key="7">
    <source>
        <dbReference type="EMBL" id="MDR6240348.1"/>
    </source>
</evidence>
<dbReference type="Pfam" id="PF18348">
    <property type="entry name" value="SH3_16"/>
    <property type="match status" value="1"/>
</dbReference>
<dbReference type="InterPro" id="IPR003646">
    <property type="entry name" value="SH3-like_bac-type"/>
</dbReference>
<feature type="domain" description="NlpC/P60" evidence="6">
    <location>
        <begin position="117"/>
        <end position="248"/>
    </location>
</feature>
<evidence type="ECO:0000259" key="5">
    <source>
        <dbReference type="PROSITE" id="PS51781"/>
    </source>
</evidence>
<organism evidence="7 8">
    <name type="scientific">Aureibacter tunicatorum</name>
    <dbReference type="NCBI Taxonomy" id="866807"/>
    <lineage>
        <taxon>Bacteria</taxon>
        <taxon>Pseudomonadati</taxon>
        <taxon>Bacteroidota</taxon>
        <taxon>Cytophagia</taxon>
        <taxon>Cytophagales</taxon>
        <taxon>Persicobacteraceae</taxon>
        <taxon>Aureibacter</taxon>
    </lineage>
</organism>
<dbReference type="GO" id="GO:0008234">
    <property type="term" value="F:cysteine-type peptidase activity"/>
    <property type="evidence" value="ECO:0007669"/>
    <property type="project" value="UniProtKB-KW"/>
</dbReference>
<dbReference type="Proteomes" id="UP001185092">
    <property type="component" value="Unassembled WGS sequence"/>
</dbReference>
<evidence type="ECO:0000256" key="4">
    <source>
        <dbReference type="ARBA" id="ARBA00022807"/>
    </source>
</evidence>
<comment type="similarity">
    <text evidence="1">Belongs to the peptidase C40 family.</text>
</comment>
<dbReference type="PANTHER" id="PTHR47053">
    <property type="entry name" value="MUREIN DD-ENDOPEPTIDASE MEPH-RELATED"/>
    <property type="match status" value="1"/>
</dbReference>
<keyword evidence="3 7" id="KW-0378">Hydrolase</keyword>
<dbReference type="Gene3D" id="2.30.30.40">
    <property type="entry name" value="SH3 Domains"/>
    <property type="match status" value="1"/>
</dbReference>
<dbReference type="GO" id="GO:0006508">
    <property type="term" value="P:proteolysis"/>
    <property type="evidence" value="ECO:0007669"/>
    <property type="project" value="UniProtKB-KW"/>
</dbReference>
<dbReference type="InterPro" id="IPR041382">
    <property type="entry name" value="SH3_16"/>
</dbReference>
<proteinExistence type="inferred from homology"/>
<evidence type="ECO:0000256" key="1">
    <source>
        <dbReference type="ARBA" id="ARBA00007074"/>
    </source>
</evidence>
<dbReference type="InterPro" id="IPR000064">
    <property type="entry name" value="NLP_P60_dom"/>
</dbReference>
<keyword evidence="4" id="KW-0788">Thiol protease</keyword>
<dbReference type="AlphaFoldDB" id="A0AAE3XPK2"/>
<dbReference type="InterPro" id="IPR051202">
    <property type="entry name" value="Peptidase_C40"/>
</dbReference>
<gene>
    <name evidence="7" type="ORF">HNQ88_003414</name>
</gene>
<comment type="caution">
    <text evidence="7">The sequence shown here is derived from an EMBL/GenBank/DDBJ whole genome shotgun (WGS) entry which is preliminary data.</text>
</comment>
<dbReference type="RefSeq" id="WP_309940253.1">
    <property type="nucleotide sequence ID" value="NZ_AP025305.1"/>
</dbReference>
<dbReference type="PROSITE" id="PS51935">
    <property type="entry name" value="NLPC_P60"/>
    <property type="match status" value="1"/>
</dbReference>
<dbReference type="PROSITE" id="PS51781">
    <property type="entry name" value="SH3B"/>
    <property type="match status" value="1"/>
</dbReference>
<reference evidence="7" key="1">
    <citation type="submission" date="2023-07" db="EMBL/GenBank/DDBJ databases">
        <title>Genomic Encyclopedia of Type Strains, Phase IV (KMG-IV): sequencing the most valuable type-strain genomes for metagenomic binning, comparative biology and taxonomic classification.</title>
        <authorList>
            <person name="Goeker M."/>
        </authorList>
    </citation>
    <scope>NUCLEOTIDE SEQUENCE</scope>
    <source>
        <strain evidence="7">DSM 26174</strain>
    </source>
</reference>
<dbReference type="EMBL" id="JAVDQD010000004">
    <property type="protein sequence ID" value="MDR6240348.1"/>
    <property type="molecule type" value="Genomic_DNA"/>
</dbReference>
<evidence type="ECO:0000313" key="8">
    <source>
        <dbReference type="Proteomes" id="UP001185092"/>
    </source>
</evidence>